<name>A0A3Q0GUR9_ALLSI</name>
<feature type="transmembrane region" description="Helical" evidence="3">
    <location>
        <begin position="173"/>
        <end position="196"/>
    </location>
</feature>
<proteinExistence type="inferred from homology"/>
<gene>
    <name evidence="6" type="primary">IZUMO3</name>
</gene>
<keyword evidence="3" id="KW-0812">Transmembrane</keyword>
<comment type="similarity">
    <text evidence="1">Belongs to the Izumo family.</text>
</comment>
<dbReference type="AlphaFoldDB" id="A0A3Q0GUR9"/>
<evidence type="ECO:0000256" key="1">
    <source>
        <dbReference type="ARBA" id="ARBA00009633"/>
    </source>
</evidence>
<dbReference type="InterPro" id="IPR029389">
    <property type="entry name" value="IZUMO"/>
</dbReference>
<reference evidence="6" key="1">
    <citation type="submission" date="2025-08" db="UniProtKB">
        <authorList>
            <consortium name="RefSeq"/>
        </authorList>
    </citation>
    <scope>IDENTIFICATION</scope>
</reference>
<feature type="signal peptide" evidence="4">
    <location>
        <begin position="1"/>
        <end position="20"/>
    </location>
</feature>
<accession>A0A3Q0GUR9</accession>
<keyword evidence="2 4" id="KW-0732">Signal</keyword>
<dbReference type="PANTHER" id="PTHR36470">
    <property type="entry name" value="IZUMO SPERM-EGG FUSION PROTEIN 3"/>
    <property type="match status" value="1"/>
</dbReference>
<keyword evidence="3" id="KW-1133">Transmembrane helix</keyword>
<evidence type="ECO:0000313" key="5">
    <source>
        <dbReference type="Proteomes" id="UP000189705"/>
    </source>
</evidence>
<protein>
    <submittedName>
        <fullName evidence="6">Izumo sperm-egg fusion protein 3</fullName>
    </submittedName>
</protein>
<dbReference type="STRING" id="38654.A0A3Q0GUR9"/>
<dbReference type="KEGG" id="asn:102381070"/>
<dbReference type="RefSeq" id="XP_025063531.1">
    <property type="nucleotide sequence ID" value="XM_025207746.1"/>
</dbReference>
<evidence type="ECO:0000256" key="3">
    <source>
        <dbReference type="SAM" id="Phobius"/>
    </source>
</evidence>
<evidence type="ECO:0000313" key="6">
    <source>
        <dbReference type="RefSeq" id="XP_025063531.1"/>
    </source>
</evidence>
<dbReference type="InParanoid" id="A0A3Q0GUR9"/>
<feature type="chain" id="PRO_5018264487" evidence="4">
    <location>
        <begin position="21"/>
        <end position="207"/>
    </location>
</feature>
<dbReference type="Pfam" id="PF15005">
    <property type="entry name" value="IZUMO"/>
    <property type="match status" value="1"/>
</dbReference>
<evidence type="ECO:0000256" key="2">
    <source>
        <dbReference type="ARBA" id="ARBA00022729"/>
    </source>
</evidence>
<evidence type="ECO:0000256" key="4">
    <source>
        <dbReference type="SAM" id="SignalP"/>
    </source>
</evidence>
<dbReference type="Proteomes" id="UP000189705">
    <property type="component" value="Unplaced"/>
</dbReference>
<dbReference type="CTD" id="100129669"/>
<organism evidence="5 6">
    <name type="scientific">Alligator sinensis</name>
    <name type="common">Chinese alligator</name>
    <dbReference type="NCBI Taxonomy" id="38654"/>
    <lineage>
        <taxon>Eukaryota</taxon>
        <taxon>Metazoa</taxon>
        <taxon>Chordata</taxon>
        <taxon>Craniata</taxon>
        <taxon>Vertebrata</taxon>
        <taxon>Euteleostomi</taxon>
        <taxon>Archelosauria</taxon>
        <taxon>Archosauria</taxon>
        <taxon>Crocodylia</taxon>
        <taxon>Alligatoridae</taxon>
        <taxon>Alligatorinae</taxon>
        <taxon>Alligator</taxon>
    </lineage>
</organism>
<sequence length="207" mass="23528">MPCALLLLLIVLCLQEAGSCLHCDRRFLEALEALLGEVVPPTVPQRDTLIRHHIEAFTQLYTLHLHEKQHRVLDVRGVQSLKSALTTWLKGVKEEPWKGVNLLQLALAQQRDSLLSSLHGALERFANLACSEDCTMTEGPVLDCWTCLRINAQCFSGELCGEEDKREVEQKEIILYLFLVCECVLLGSGTLLYCVCWRLRRRTRKQA</sequence>
<dbReference type="PANTHER" id="PTHR36470:SF1">
    <property type="entry name" value="IZUMO SPERM-EGG FUSION PROTEIN 3"/>
    <property type="match status" value="1"/>
</dbReference>
<keyword evidence="3" id="KW-0472">Membrane</keyword>
<dbReference type="GeneID" id="102381070"/>
<keyword evidence="5" id="KW-1185">Reference proteome</keyword>